<reference evidence="7 8" key="1">
    <citation type="submission" date="2020-02" db="EMBL/GenBank/DDBJ databases">
        <title>A chromosome-scale genome assembly of the black bullhead catfish (Ameiurus melas).</title>
        <authorList>
            <person name="Wen M."/>
            <person name="Zham M."/>
            <person name="Cabau C."/>
            <person name="Klopp C."/>
            <person name="Donnadieu C."/>
            <person name="Roques C."/>
            <person name="Bouchez O."/>
            <person name="Lampietro C."/>
            <person name="Jouanno E."/>
            <person name="Herpin A."/>
            <person name="Louis A."/>
            <person name="Berthelot C."/>
            <person name="Parey E."/>
            <person name="Roest-Crollius H."/>
            <person name="Braasch I."/>
            <person name="Postlethwait J."/>
            <person name="Robinson-Rechavi M."/>
            <person name="Echchiki A."/>
            <person name="Begum T."/>
            <person name="Montfort J."/>
            <person name="Schartl M."/>
            <person name="Bobe J."/>
            <person name="Guiguen Y."/>
        </authorList>
    </citation>
    <scope>NUCLEOTIDE SEQUENCE [LARGE SCALE GENOMIC DNA]</scope>
    <source>
        <strain evidence="7">M_S1</strain>
        <tissue evidence="7">Blood</tissue>
    </source>
</reference>
<evidence type="ECO:0000259" key="6">
    <source>
        <dbReference type="PROSITE" id="PS51323"/>
    </source>
</evidence>
<dbReference type="GO" id="GO:0005576">
    <property type="term" value="C:extracellular region"/>
    <property type="evidence" value="ECO:0007669"/>
    <property type="project" value="UniProtKB-SubCell"/>
</dbReference>
<dbReference type="PROSITE" id="PS51323">
    <property type="entry name" value="IGFBP_N_2"/>
    <property type="match status" value="1"/>
</dbReference>
<evidence type="ECO:0000256" key="1">
    <source>
        <dbReference type="ARBA" id="ARBA00004613"/>
    </source>
</evidence>
<evidence type="ECO:0000256" key="4">
    <source>
        <dbReference type="ARBA" id="ARBA00023157"/>
    </source>
</evidence>
<accession>A0A7J5ZRT6</accession>
<keyword evidence="8" id="KW-1185">Reference proteome</keyword>
<dbReference type="SUPFAM" id="SSF57184">
    <property type="entry name" value="Growth factor receptor domain"/>
    <property type="match status" value="1"/>
</dbReference>
<dbReference type="AlphaFoldDB" id="A0A7J5ZRT6"/>
<dbReference type="Proteomes" id="UP000593565">
    <property type="component" value="Unassembled WGS sequence"/>
</dbReference>
<evidence type="ECO:0000313" key="7">
    <source>
        <dbReference type="EMBL" id="KAF4073374.1"/>
    </source>
</evidence>
<proteinExistence type="predicted"/>
<evidence type="ECO:0000313" key="8">
    <source>
        <dbReference type="Proteomes" id="UP000593565"/>
    </source>
</evidence>
<dbReference type="PANTHER" id="PTHR14186">
    <property type="entry name" value="INSULIN-LIKE GROWTH FACTOR BINDING PROTEIN-RELATED"/>
    <property type="match status" value="1"/>
</dbReference>
<dbReference type="PANTHER" id="PTHR14186:SF20">
    <property type="entry name" value="CYSTEINE-RICH MOTOR NEURON 1 PROTEIN-LIKE"/>
    <property type="match status" value="1"/>
</dbReference>
<keyword evidence="3 5" id="KW-0732">Signal</keyword>
<feature type="domain" description="IGFBP N-terminal" evidence="6">
    <location>
        <begin position="21"/>
        <end position="97"/>
    </location>
</feature>
<keyword evidence="4" id="KW-1015">Disulfide bond</keyword>
<name>A0A7J5ZRT6_AMEME</name>
<dbReference type="InterPro" id="IPR011390">
    <property type="entry name" value="IGFBP_rP_mac25"/>
</dbReference>
<comment type="caution">
    <text evidence="7">The sequence shown here is derived from an EMBL/GenBank/DDBJ whole genome shotgun (WGS) entry which is preliminary data.</text>
</comment>
<evidence type="ECO:0000256" key="3">
    <source>
        <dbReference type="ARBA" id="ARBA00022729"/>
    </source>
</evidence>
<dbReference type="InterPro" id="IPR000867">
    <property type="entry name" value="IGFBP-like"/>
</dbReference>
<dbReference type="SMART" id="SM00121">
    <property type="entry name" value="IB"/>
    <property type="match status" value="1"/>
</dbReference>
<feature type="signal peptide" evidence="5">
    <location>
        <begin position="1"/>
        <end position="22"/>
    </location>
</feature>
<feature type="chain" id="PRO_5029754170" description="IGFBP N-terminal domain-containing protein" evidence="5">
    <location>
        <begin position="23"/>
        <end position="107"/>
    </location>
</feature>
<dbReference type="EMBL" id="JAAGNN010000024">
    <property type="protein sequence ID" value="KAF4073374.1"/>
    <property type="molecule type" value="Genomic_DNA"/>
</dbReference>
<organism evidence="7 8">
    <name type="scientific">Ameiurus melas</name>
    <name type="common">Black bullhead</name>
    <name type="synonym">Silurus melas</name>
    <dbReference type="NCBI Taxonomy" id="219545"/>
    <lineage>
        <taxon>Eukaryota</taxon>
        <taxon>Metazoa</taxon>
        <taxon>Chordata</taxon>
        <taxon>Craniata</taxon>
        <taxon>Vertebrata</taxon>
        <taxon>Euteleostomi</taxon>
        <taxon>Actinopterygii</taxon>
        <taxon>Neopterygii</taxon>
        <taxon>Teleostei</taxon>
        <taxon>Ostariophysi</taxon>
        <taxon>Siluriformes</taxon>
        <taxon>Ictaluridae</taxon>
        <taxon>Ameiurus</taxon>
    </lineage>
</organism>
<gene>
    <name evidence="7" type="ORF">AMELA_G00258060</name>
</gene>
<evidence type="ECO:0000256" key="2">
    <source>
        <dbReference type="ARBA" id="ARBA00022525"/>
    </source>
</evidence>
<dbReference type="GO" id="GO:0009966">
    <property type="term" value="P:regulation of signal transduction"/>
    <property type="evidence" value="ECO:0007669"/>
    <property type="project" value="TreeGrafter"/>
</dbReference>
<dbReference type="Pfam" id="PF00219">
    <property type="entry name" value="IGFBP"/>
    <property type="match status" value="1"/>
</dbReference>
<evidence type="ECO:0000256" key="5">
    <source>
        <dbReference type="SAM" id="SignalP"/>
    </source>
</evidence>
<dbReference type="InterPro" id="IPR009030">
    <property type="entry name" value="Growth_fac_rcpt_cys_sf"/>
</dbReference>
<protein>
    <recommendedName>
        <fullName evidence="6">IGFBP N-terminal domain-containing protein</fullName>
    </recommendedName>
</protein>
<dbReference type="GO" id="GO:0001558">
    <property type="term" value="P:regulation of cell growth"/>
    <property type="evidence" value="ECO:0007669"/>
    <property type="project" value="InterPro"/>
</dbReference>
<comment type="subcellular location">
    <subcellularLocation>
        <location evidence="1">Secreted</location>
    </subcellularLocation>
</comment>
<keyword evidence="2" id="KW-0964">Secreted</keyword>
<sequence length="107" mass="11914">MYLKCLLICQLLAILLVKDSLALTCIPCYMRKCPVDLSCPGGTVEGVCGCCQECARVKNENCGGPFNYLGFCDQGLECVRSKRDSEWFGSVGVCQETFIEKLMRLRK</sequence>
<dbReference type="GO" id="GO:0005520">
    <property type="term" value="F:insulin-like growth factor binding"/>
    <property type="evidence" value="ECO:0007669"/>
    <property type="project" value="InterPro"/>
</dbReference>
<dbReference type="Gene3D" id="4.10.40.20">
    <property type="match status" value="1"/>
</dbReference>